<keyword evidence="6" id="KW-1185">Reference proteome</keyword>
<keyword evidence="1 3" id="KW-0732">Signal</keyword>
<feature type="compositionally biased region" description="Polar residues" evidence="2">
    <location>
        <begin position="121"/>
        <end position="149"/>
    </location>
</feature>
<evidence type="ECO:0000259" key="4">
    <source>
        <dbReference type="Pfam" id="PF10342"/>
    </source>
</evidence>
<feature type="compositionally biased region" description="Low complexity" evidence="2">
    <location>
        <begin position="157"/>
        <end position="188"/>
    </location>
</feature>
<feature type="chain" id="PRO_5034588369" description="Yeast cell wall synthesis Kre9/Knh1-like N-terminal domain-containing protein" evidence="3">
    <location>
        <begin position="21"/>
        <end position="218"/>
    </location>
</feature>
<dbReference type="AlphaFoldDB" id="A0A8H7D9U0"/>
<name>A0A8H7D9U0_9AGAR</name>
<evidence type="ECO:0000313" key="6">
    <source>
        <dbReference type="Proteomes" id="UP000620124"/>
    </source>
</evidence>
<gene>
    <name evidence="5" type="ORF">MVEN_00354500</name>
</gene>
<feature type="region of interest" description="Disordered" evidence="2">
    <location>
        <begin position="121"/>
        <end position="188"/>
    </location>
</feature>
<evidence type="ECO:0000256" key="1">
    <source>
        <dbReference type="ARBA" id="ARBA00022729"/>
    </source>
</evidence>
<comment type="caution">
    <text evidence="5">The sequence shown here is derived from an EMBL/GenBank/DDBJ whole genome shotgun (WGS) entry which is preliminary data.</text>
</comment>
<accession>A0A8H7D9U0</accession>
<feature type="signal peptide" evidence="3">
    <location>
        <begin position="1"/>
        <end position="20"/>
    </location>
</feature>
<organism evidence="5 6">
    <name type="scientific">Mycena venus</name>
    <dbReference type="NCBI Taxonomy" id="2733690"/>
    <lineage>
        <taxon>Eukaryota</taxon>
        <taxon>Fungi</taxon>
        <taxon>Dikarya</taxon>
        <taxon>Basidiomycota</taxon>
        <taxon>Agaricomycotina</taxon>
        <taxon>Agaricomycetes</taxon>
        <taxon>Agaricomycetidae</taxon>
        <taxon>Agaricales</taxon>
        <taxon>Marasmiineae</taxon>
        <taxon>Mycenaceae</taxon>
        <taxon>Mycena</taxon>
    </lineage>
</organism>
<evidence type="ECO:0000256" key="2">
    <source>
        <dbReference type="SAM" id="MobiDB-lite"/>
    </source>
</evidence>
<sequence>MFAMFKIWAILALAAPFASALDIISITGNAVTGGSLTITWSTSTSDAAGSFSVELFHESFHDTYAIATNVDASTLSKTIAIPEVPAADGYYIQLVDISDVNTVFSTSQTFSIGAESATQSVTVKESATPTGAKTSSGSLTGSASQTGVPISTKPIPSSSNTASSAQTSQTAPSSSGSSSGSAAPSTTAGTGAALAIRGGSLPGALLVALGIVAGAFAL</sequence>
<dbReference type="InterPro" id="IPR018466">
    <property type="entry name" value="Kre9/Knh1-like_N"/>
</dbReference>
<dbReference type="OrthoDB" id="5420143at2759"/>
<dbReference type="EMBL" id="JACAZI010000003">
    <property type="protein sequence ID" value="KAF7364842.1"/>
    <property type="molecule type" value="Genomic_DNA"/>
</dbReference>
<evidence type="ECO:0000256" key="3">
    <source>
        <dbReference type="SAM" id="SignalP"/>
    </source>
</evidence>
<reference evidence="5" key="1">
    <citation type="submission" date="2020-05" db="EMBL/GenBank/DDBJ databases">
        <title>Mycena genomes resolve the evolution of fungal bioluminescence.</title>
        <authorList>
            <person name="Tsai I.J."/>
        </authorList>
    </citation>
    <scope>NUCLEOTIDE SEQUENCE</scope>
    <source>
        <strain evidence="5">CCC161011</strain>
    </source>
</reference>
<dbReference type="Pfam" id="PF10342">
    <property type="entry name" value="Kre9_KNH"/>
    <property type="match status" value="1"/>
</dbReference>
<dbReference type="Proteomes" id="UP000620124">
    <property type="component" value="Unassembled WGS sequence"/>
</dbReference>
<feature type="domain" description="Yeast cell wall synthesis Kre9/Knh1-like N-terminal" evidence="4">
    <location>
        <begin position="32"/>
        <end position="112"/>
    </location>
</feature>
<proteinExistence type="predicted"/>
<protein>
    <recommendedName>
        <fullName evidence="4">Yeast cell wall synthesis Kre9/Knh1-like N-terminal domain-containing protein</fullName>
    </recommendedName>
</protein>
<evidence type="ECO:0000313" key="5">
    <source>
        <dbReference type="EMBL" id="KAF7364842.1"/>
    </source>
</evidence>